<keyword evidence="8" id="KW-1185">Reference proteome</keyword>
<keyword evidence="2" id="KW-0399">Innate immunity</keyword>
<dbReference type="InterPro" id="IPR015510">
    <property type="entry name" value="PGRP"/>
</dbReference>
<protein>
    <submittedName>
        <fullName evidence="7">Peptidoglycan recognition protein</fullName>
    </submittedName>
</protein>
<dbReference type="InterPro" id="IPR002502">
    <property type="entry name" value="Amidase_domain"/>
</dbReference>
<evidence type="ECO:0000256" key="2">
    <source>
        <dbReference type="ARBA" id="ARBA00022588"/>
    </source>
</evidence>
<evidence type="ECO:0000256" key="4">
    <source>
        <dbReference type="SAM" id="Phobius"/>
    </source>
</evidence>
<comment type="caution">
    <text evidence="7">The sequence shown here is derived from an EMBL/GenBank/DDBJ whole genome shotgun (WGS) entry which is preliminary data.</text>
</comment>
<evidence type="ECO:0000256" key="3">
    <source>
        <dbReference type="ARBA" id="ARBA00022859"/>
    </source>
</evidence>
<dbReference type="InterPro" id="IPR006619">
    <property type="entry name" value="PGRP_domain_met/bac"/>
</dbReference>
<dbReference type="GO" id="GO:0045087">
    <property type="term" value="P:innate immune response"/>
    <property type="evidence" value="ECO:0007669"/>
    <property type="project" value="UniProtKB-KW"/>
</dbReference>
<evidence type="ECO:0000259" key="6">
    <source>
        <dbReference type="SMART" id="SM00701"/>
    </source>
</evidence>
<dbReference type="CDD" id="cd06583">
    <property type="entry name" value="PGRP"/>
    <property type="match status" value="1"/>
</dbReference>
<dbReference type="SMART" id="SM00644">
    <property type="entry name" value="Ami_2"/>
    <property type="match status" value="1"/>
</dbReference>
<dbReference type="AlphaFoldDB" id="A0A9Q0N1D3"/>
<comment type="similarity">
    <text evidence="1">Belongs to the N-acetylmuramoyl-L-alanine amidase 2 family.</text>
</comment>
<dbReference type="EMBL" id="WJQU01000002">
    <property type="protein sequence ID" value="KAJ6641853.1"/>
    <property type="molecule type" value="Genomic_DNA"/>
</dbReference>
<dbReference type="OrthoDB" id="10001926at2759"/>
<dbReference type="GO" id="GO:0008745">
    <property type="term" value="F:N-acetylmuramoyl-L-alanine amidase activity"/>
    <property type="evidence" value="ECO:0007669"/>
    <property type="project" value="InterPro"/>
</dbReference>
<dbReference type="FunFam" id="3.40.80.10:FF:000001">
    <property type="entry name" value="Peptidoglycan recognition protein 1"/>
    <property type="match status" value="1"/>
</dbReference>
<dbReference type="PANTHER" id="PTHR11022">
    <property type="entry name" value="PEPTIDOGLYCAN RECOGNITION PROTEIN"/>
    <property type="match status" value="1"/>
</dbReference>
<dbReference type="InterPro" id="IPR036505">
    <property type="entry name" value="Amidase/PGRP_sf"/>
</dbReference>
<dbReference type="GO" id="GO:0009253">
    <property type="term" value="P:peptidoglycan catabolic process"/>
    <property type="evidence" value="ECO:0007669"/>
    <property type="project" value="InterPro"/>
</dbReference>
<feature type="domain" description="N-acetylmuramoyl-L-alanine amidase" evidence="5">
    <location>
        <begin position="173"/>
        <end position="308"/>
    </location>
</feature>
<dbReference type="Proteomes" id="UP001151699">
    <property type="component" value="Chromosome B"/>
</dbReference>
<keyword evidence="4" id="KW-0812">Transmembrane</keyword>
<sequence>MVEMTQNNNTKTESEDTNDSYCWSTVDEEMDVQCSAIDNPYQNNTDGCRIQLNMPNLAKSPLSHISSVAFQNSTDITFGNKTLYSGPITVNQFGVDQIGEVARTEPLSKRHKVLSTVLIILAAFVSATVLLGFLFTLHFEDAKTETGVIDIDNDHSELTLVTRDRWKAKKATGEINDLKTPVRLVIVQHTVQSSCNTMNACATLVRQVQSQHINSRYIDDDIGYNFLVGGDGAVYEGRGWDKVGAHTYGYNSRSIGIAFIGDYRTDEPTTQQIIALLKLLRDGVTMHKISENYTLLGANQVQQTESPGRNLYHILVQLPHWSDDVDAFE</sequence>
<feature type="transmembrane region" description="Helical" evidence="4">
    <location>
        <begin position="113"/>
        <end position="135"/>
    </location>
</feature>
<evidence type="ECO:0000313" key="8">
    <source>
        <dbReference type="Proteomes" id="UP001151699"/>
    </source>
</evidence>
<dbReference type="Gene3D" id="3.40.80.10">
    <property type="entry name" value="Peptidoglycan recognition protein-like"/>
    <property type="match status" value="1"/>
</dbReference>
<keyword evidence="4" id="KW-1133">Transmembrane helix</keyword>
<gene>
    <name evidence="7" type="primary">PGRP</name>
    <name evidence="7" type="ORF">Bhyg_06798</name>
</gene>
<dbReference type="Pfam" id="PF01510">
    <property type="entry name" value="Amidase_2"/>
    <property type="match status" value="1"/>
</dbReference>
<dbReference type="SMART" id="SM00701">
    <property type="entry name" value="PGRP"/>
    <property type="match status" value="1"/>
</dbReference>
<evidence type="ECO:0000259" key="5">
    <source>
        <dbReference type="SMART" id="SM00644"/>
    </source>
</evidence>
<feature type="domain" description="Peptidoglycan recognition protein family" evidence="6">
    <location>
        <begin position="158"/>
        <end position="302"/>
    </location>
</feature>
<dbReference type="PANTHER" id="PTHR11022:SF41">
    <property type="entry name" value="PEPTIDOGLYCAN-RECOGNITION PROTEIN LC-RELATED"/>
    <property type="match status" value="1"/>
</dbReference>
<dbReference type="GO" id="GO:0008270">
    <property type="term" value="F:zinc ion binding"/>
    <property type="evidence" value="ECO:0007669"/>
    <property type="project" value="InterPro"/>
</dbReference>
<proteinExistence type="inferred from homology"/>
<reference evidence="7" key="1">
    <citation type="submission" date="2022-07" db="EMBL/GenBank/DDBJ databases">
        <authorList>
            <person name="Trinca V."/>
            <person name="Uliana J.V.C."/>
            <person name="Torres T.T."/>
            <person name="Ward R.J."/>
            <person name="Monesi N."/>
        </authorList>
    </citation>
    <scope>NUCLEOTIDE SEQUENCE</scope>
    <source>
        <strain evidence="7">HSMRA1968</strain>
        <tissue evidence="7">Whole embryos</tissue>
    </source>
</reference>
<accession>A0A9Q0N1D3</accession>
<dbReference type="SUPFAM" id="SSF55846">
    <property type="entry name" value="N-acetylmuramoyl-L-alanine amidase-like"/>
    <property type="match status" value="1"/>
</dbReference>
<name>A0A9Q0N1D3_9DIPT</name>
<keyword evidence="3" id="KW-0391">Immunity</keyword>
<evidence type="ECO:0000256" key="1">
    <source>
        <dbReference type="ARBA" id="ARBA00007553"/>
    </source>
</evidence>
<evidence type="ECO:0000313" key="7">
    <source>
        <dbReference type="EMBL" id="KAJ6641853.1"/>
    </source>
</evidence>
<keyword evidence="4" id="KW-0472">Membrane</keyword>
<organism evidence="7 8">
    <name type="scientific">Pseudolycoriella hygida</name>
    <dbReference type="NCBI Taxonomy" id="35572"/>
    <lineage>
        <taxon>Eukaryota</taxon>
        <taxon>Metazoa</taxon>
        <taxon>Ecdysozoa</taxon>
        <taxon>Arthropoda</taxon>
        <taxon>Hexapoda</taxon>
        <taxon>Insecta</taxon>
        <taxon>Pterygota</taxon>
        <taxon>Neoptera</taxon>
        <taxon>Endopterygota</taxon>
        <taxon>Diptera</taxon>
        <taxon>Nematocera</taxon>
        <taxon>Sciaroidea</taxon>
        <taxon>Sciaridae</taxon>
        <taxon>Pseudolycoriella</taxon>
    </lineage>
</organism>